<dbReference type="Proteomes" id="UP000298097">
    <property type="component" value="Unassembled WGS sequence"/>
</dbReference>
<dbReference type="EMBL" id="RQEY01000024">
    <property type="protein sequence ID" value="TGK36260.1"/>
    <property type="molecule type" value="Genomic_DNA"/>
</dbReference>
<sequence length="108" mass="12950">MTYQFKLEIIVEGKVFEYPLVTFTFNEREQELGLSVLRTDLRGIYELWKVEFSDNLIGSVVDDKSVLHRIIIKDLDGKILYDFEKSYPIWIPNSEHHDFAWAKFWFVE</sequence>
<dbReference type="AlphaFoldDB" id="A0A4R9GYR9"/>
<keyword evidence="2" id="KW-1185">Reference proteome</keyword>
<gene>
    <name evidence="1" type="ORF">EHO65_18340</name>
</gene>
<comment type="caution">
    <text evidence="1">The sequence shown here is derived from an EMBL/GenBank/DDBJ whole genome shotgun (WGS) entry which is preliminary data.</text>
</comment>
<accession>A0A4R9GYR9</accession>
<evidence type="ECO:0000313" key="2">
    <source>
        <dbReference type="Proteomes" id="UP000298097"/>
    </source>
</evidence>
<name>A0A4R9GYR9_9LEPT</name>
<reference evidence="1" key="1">
    <citation type="journal article" date="2019" name="PLoS Negl. Trop. Dis.">
        <title>Revisiting the worldwide diversity of Leptospira species in the environment.</title>
        <authorList>
            <person name="Vincent A.T."/>
            <person name="Schiettekatte O."/>
            <person name="Bourhy P."/>
            <person name="Veyrier F.J."/>
            <person name="Picardeau M."/>
        </authorList>
    </citation>
    <scope>NUCLEOTIDE SEQUENCE [LARGE SCALE GENOMIC DNA]</scope>
    <source>
        <strain evidence="1">201800301</strain>
    </source>
</reference>
<proteinExistence type="predicted"/>
<protein>
    <submittedName>
        <fullName evidence="1">Uncharacterized protein</fullName>
    </submittedName>
</protein>
<organism evidence="1 2">
    <name type="scientific">Leptospira andrefontaineae</name>
    <dbReference type="NCBI Taxonomy" id="2484976"/>
    <lineage>
        <taxon>Bacteria</taxon>
        <taxon>Pseudomonadati</taxon>
        <taxon>Spirochaetota</taxon>
        <taxon>Spirochaetia</taxon>
        <taxon>Leptospirales</taxon>
        <taxon>Leptospiraceae</taxon>
        <taxon>Leptospira</taxon>
    </lineage>
</organism>
<evidence type="ECO:0000313" key="1">
    <source>
        <dbReference type="EMBL" id="TGK36260.1"/>
    </source>
</evidence>
<dbReference type="RefSeq" id="WP_135775997.1">
    <property type="nucleotide sequence ID" value="NZ_RQEY01000024.1"/>
</dbReference>